<dbReference type="eggNOG" id="ENOG502R8TZ">
    <property type="taxonomic scope" value="Eukaryota"/>
</dbReference>
<dbReference type="EMBL" id="AMWN01000001">
    <property type="protein sequence ID" value="EXJ96300.1"/>
    <property type="molecule type" value="Genomic_DNA"/>
</dbReference>
<dbReference type="HOGENOM" id="CLU_033093_2_1_1"/>
<evidence type="ECO:0000313" key="1">
    <source>
        <dbReference type="EMBL" id="EXJ96300.1"/>
    </source>
</evidence>
<reference evidence="1 2" key="1">
    <citation type="submission" date="2013-03" db="EMBL/GenBank/DDBJ databases">
        <title>The Genome Sequence of Capronia coronata CBS 617.96.</title>
        <authorList>
            <consortium name="The Broad Institute Genomics Platform"/>
            <person name="Cuomo C."/>
            <person name="de Hoog S."/>
            <person name="Gorbushina A."/>
            <person name="Walker B."/>
            <person name="Young S.K."/>
            <person name="Zeng Q."/>
            <person name="Gargeya S."/>
            <person name="Fitzgerald M."/>
            <person name="Haas B."/>
            <person name="Abouelleil A."/>
            <person name="Allen A.W."/>
            <person name="Alvarado L."/>
            <person name="Arachchi H.M."/>
            <person name="Berlin A.M."/>
            <person name="Chapman S.B."/>
            <person name="Gainer-Dewar J."/>
            <person name="Goldberg J."/>
            <person name="Griggs A."/>
            <person name="Gujja S."/>
            <person name="Hansen M."/>
            <person name="Howarth C."/>
            <person name="Imamovic A."/>
            <person name="Ireland A."/>
            <person name="Larimer J."/>
            <person name="McCowan C."/>
            <person name="Murphy C."/>
            <person name="Pearson M."/>
            <person name="Poon T.W."/>
            <person name="Priest M."/>
            <person name="Roberts A."/>
            <person name="Saif S."/>
            <person name="Shea T."/>
            <person name="Sisk P."/>
            <person name="Sykes S."/>
            <person name="Wortman J."/>
            <person name="Nusbaum C."/>
            <person name="Birren B."/>
        </authorList>
    </citation>
    <scope>NUCLEOTIDE SEQUENCE [LARGE SCALE GENOMIC DNA]</scope>
    <source>
        <strain evidence="1 2">CBS 617.96</strain>
    </source>
</reference>
<name>W9Z2V4_9EURO</name>
<evidence type="ECO:0008006" key="3">
    <source>
        <dbReference type="Google" id="ProtNLM"/>
    </source>
</evidence>
<accession>W9Z2V4</accession>
<dbReference type="STRING" id="1182541.W9Z2V4"/>
<dbReference type="AlphaFoldDB" id="W9Z2V4"/>
<dbReference type="PANTHER" id="PTHR37489:SF1">
    <property type="entry name" value="DUF3500 DOMAIN-CONTAINING PROTEIN"/>
    <property type="match status" value="1"/>
</dbReference>
<evidence type="ECO:0000313" key="2">
    <source>
        <dbReference type="Proteomes" id="UP000019484"/>
    </source>
</evidence>
<dbReference type="GeneID" id="19156328"/>
<dbReference type="InterPro" id="IPR021889">
    <property type="entry name" value="DUF3500"/>
</dbReference>
<comment type="caution">
    <text evidence="1">The sequence shown here is derived from an EMBL/GenBank/DDBJ whole genome shotgun (WGS) entry which is preliminary data.</text>
</comment>
<dbReference type="OrthoDB" id="4539697at2759"/>
<dbReference type="RefSeq" id="XP_007720529.1">
    <property type="nucleotide sequence ID" value="XM_007722339.1"/>
</dbReference>
<protein>
    <recommendedName>
        <fullName evidence="3">DUF3500 domain-containing protein</fullName>
    </recommendedName>
</protein>
<dbReference type="Proteomes" id="UP000019484">
    <property type="component" value="Unassembled WGS sequence"/>
</dbReference>
<keyword evidence="2" id="KW-1185">Reference proteome</keyword>
<gene>
    <name evidence="1" type="ORF">A1O1_01426</name>
</gene>
<organism evidence="1 2">
    <name type="scientific">Capronia coronata CBS 617.96</name>
    <dbReference type="NCBI Taxonomy" id="1182541"/>
    <lineage>
        <taxon>Eukaryota</taxon>
        <taxon>Fungi</taxon>
        <taxon>Dikarya</taxon>
        <taxon>Ascomycota</taxon>
        <taxon>Pezizomycotina</taxon>
        <taxon>Eurotiomycetes</taxon>
        <taxon>Chaetothyriomycetidae</taxon>
        <taxon>Chaetothyriales</taxon>
        <taxon>Herpotrichiellaceae</taxon>
        <taxon>Capronia</taxon>
    </lineage>
</organism>
<proteinExistence type="predicted"/>
<sequence>METGCRTTYWRDYIPPPDTPRSKELARSNTYQWAEARCSEPFVSGWMQAWEGLLGEPYKGITVNGQSIPDLYHLDDDGAGGPGTPVPVAAMVRAAQIVLGEASADQRRLIVREIDAPEWRRWMNPEIYVYRHGVRLEEVSDALVEAIHGLMRASLSPAGYVKAAGCMKVNDFLGKVVDGTKVLNERSYNFTMFGEPSQVEPWGWQLHGHHLDMNCLVVRRQMVLSPVFMGAEPNVIDEGPNKGTELFTDQEQTALQLVQSMDQPTRARVRIYKQLSGPEFPSWRYHRADQRHLGGAFQDNRQIPYEGSKVSTFTAVEQDLVRQLIVLGINYLPEGALAVKVQEIAAHWQDTYFCWIGGYQRETGFYYKIHSPVVMVEFDHHSGVFLTNKDPLPFHIHTLVRTPNGNDYGKELLRQYRERYQRQGLPSSPEGKDS</sequence>
<dbReference type="PANTHER" id="PTHR37489">
    <property type="entry name" value="DUF3500 DOMAIN-CONTAINING PROTEIN"/>
    <property type="match status" value="1"/>
</dbReference>
<dbReference type="Pfam" id="PF12006">
    <property type="entry name" value="DUF3500"/>
    <property type="match status" value="1"/>
</dbReference>